<dbReference type="EMBL" id="JARQWQ010000121">
    <property type="protein sequence ID" value="KAK2549773.1"/>
    <property type="molecule type" value="Genomic_DNA"/>
</dbReference>
<protein>
    <submittedName>
        <fullName evidence="1">Uncharacterized protein</fullName>
    </submittedName>
</protein>
<sequence length="97" mass="11007">MSGELAVVSRLPGFTSKDSRVNCNHVMPVCLSIIVSEYSSRVTYFILEPYYARLYNIVLKYCIIRTTPLAILTIKTDSDLQYKPIDVSELLSLNDKV</sequence>
<organism evidence="1 2">
    <name type="scientific">Acropora cervicornis</name>
    <name type="common">Staghorn coral</name>
    <dbReference type="NCBI Taxonomy" id="6130"/>
    <lineage>
        <taxon>Eukaryota</taxon>
        <taxon>Metazoa</taxon>
        <taxon>Cnidaria</taxon>
        <taxon>Anthozoa</taxon>
        <taxon>Hexacorallia</taxon>
        <taxon>Scleractinia</taxon>
        <taxon>Astrocoeniina</taxon>
        <taxon>Acroporidae</taxon>
        <taxon>Acropora</taxon>
    </lineage>
</organism>
<reference evidence="1" key="2">
    <citation type="journal article" date="2023" name="Science">
        <title>Genomic signatures of disease resistance in endangered staghorn corals.</title>
        <authorList>
            <person name="Vollmer S.V."/>
            <person name="Selwyn J.D."/>
            <person name="Despard B.A."/>
            <person name="Roesel C.L."/>
        </authorList>
    </citation>
    <scope>NUCLEOTIDE SEQUENCE</scope>
    <source>
        <strain evidence="1">K2</strain>
    </source>
</reference>
<name>A0AAD9PVD6_ACRCE</name>
<dbReference type="AlphaFoldDB" id="A0AAD9PVD6"/>
<comment type="caution">
    <text evidence="1">The sequence shown here is derived from an EMBL/GenBank/DDBJ whole genome shotgun (WGS) entry which is preliminary data.</text>
</comment>
<accession>A0AAD9PVD6</accession>
<dbReference type="Proteomes" id="UP001249851">
    <property type="component" value="Unassembled WGS sequence"/>
</dbReference>
<proteinExistence type="predicted"/>
<evidence type="ECO:0000313" key="1">
    <source>
        <dbReference type="EMBL" id="KAK2549773.1"/>
    </source>
</evidence>
<evidence type="ECO:0000313" key="2">
    <source>
        <dbReference type="Proteomes" id="UP001249851"/>
    </source>
</evidence>
<keyword evidence="2" id="KW-1185">Reference proteome</keyword>
<gene>
    <name evidence="1" type="ORF">P5673_029751</name>
</gene>
<reference evidence="1" key="1">
    <citation type="journal article" date="2023" name="G3 (Bethesda)">
        <title>Whole genome assembly and annotation of the endangered Caribbean coral Acropora cervicornis.</title>
        <authorList>
            <person name="Selwyn J.D."/>
            <person name="Vollmer S.V."/>
        </authorList>
    </citation>
    <scope>NUCLEOTIDE SEQUENCE</scope>
    <source>
        <strain evidence="1">K2</strain>
    </source>
</reference>